<keyword evidence="2" id="KW-1185">Reference proteome</keyword>
<organism evidence="1 2">
    <name type="scientific">Tegillarca granosa</name>
    <name type="common">Malaysian cockle</name>
    <name type="synonym">Anadara granosa</name>
    <dbReference type="NCBI Taxonomy" id="220873"/>
    <lineage>
        <taxon>Eukaryota</taxon>
        <taxon>Metazoa</taxon>
        <taxon>Spiralia</taxon>
        <taxon>Lophotrochozoa</taxon>
        <taxon>Mollusca</taxon>
        <taxon>Bivalvia</taxon>
        <taxon>Autobranchia</taxon>
        <taxon>Pteriomorphia</taxon>
        <taxon>Arcoida</taxon>
        <taxon>Arcoidea</taxon>
        <taxon>Arcidae</taxon>
        <taxon>Tegillarca</taxon>
    </lineage>
</organism>
<reference evidence="1 2" key="1">
    <citation type="submission" date="2022-12" db="EMBL/GenBank/DDBJ databases">
        <title>Chromosome-level genome of Tegillarca granosa.</title>
        <authorList>
            <person name="Kim J."/>
        </authorList>
    </citation>
    <scope>NUCLEOTIDE SEQUENCE [LARGE SCALE GENOMIC DNA]</scope>
    <source>
        <strain evidence="1">Teg-2019</strain>
        <tissue evidence="1">Adductor muscle</tissue>
    </source>
</reference>
<protein>
    <submittedName>
        <fullName evidence="1">Uncharacterized protein</fullName>
    </submittedName>
</protein>
<comment type="caution">
    <text evidence="1">The sequence shown here is derived from an EMBL/GenBank/DDBJ whole genome shotgun (WGS) entry which is preliminary data.</text>
</comment>
<dbReference type="EMBL" id="JARBDR010000813">
    <property type="protein sequence ID" value="KAJ8305901.1"/>
    <property type="molecule type" value="Genomic_DNA"/>
</dbReference>
<accession>A0ABQ9EKV9</accession>
<evidence type="ECO:0000313" key="1">
    <source>
        <dbReference type="EMBL" id="KAJ8305901.1"/>
    </source>
</evidence>
<gene>
    <name evidence="1" type="ORF">KUTeg_016446</name>
</gene>
<evidence type="ECO:0000313" key="2">
    <source>
        <dbReference type="Proteomes" id="UP001217089"/>
    </source>
</evidence>
<proteinExistence type="predicted"/>
<dbReference type="Proteomes" id="UP001217089">
    <property type="component" value="Unassembled WGS sequence"/>
</dbReference>
<name>A0ABQ9EKV9_TEGGR</name>
<sequence length="54" mass="6281">MQVLLLSLYRNTHAWHDFTNTDYHCWPLTASAHDPVPYNPCPGCMTPFYPVTKE</sequence>